<dbReference type="EMBL" id="AP024418">
    <property type="protein sequence ID" value="BCR86049.1"/>
    <property type="molecule type" value="Genomic_DNA"/>
</dbReference>
<keyword evidence="3" id="KW-1185">Reference proteome</keyword>
<dbReference type="GeneID" id="66980408"/>
<proteinExistence type="predicted"/>
<dbReference type="AlphaFoldDB" id="A0A7R7VLE5"/>
<evidence type="ECO:0000313" key="3">
    <source>
        <dbReference type="Proteomes" id="UP000637239"/>
    </source>
</evidence>
<sequence length="212" mass="22791">MRGIFSSFEGHRNPPETTTDESKMTNGDQIISVPADEVLPVTKVPALDTIDQYAVERVAGEAANSPAIELSCDAGSQDVAKGIMQAYARFVSHFTGLEDVAFAISRDSSYVSTESRRAVVCASVFADSEAGKTCNLREASYARLNKDEVQFALELRNAEPENGDQHAGSEDVRFRSTPKLGIVLTAPSHLLYLRSQAQGIAPGNSASHTPND</sequence>
<gene>
    <name evidence="2" type="ORF">ACHE_30036A</name>
</gene>
<dbReference type="Proteomes" id="UP000637239">
    <property type="component" value="Chromosome 3"/>
</dbReference>
<protein>
    <submittedName>
        <fullName evidence="2">Uncharacterized protein</fullName>
    </submittedName>
</protein>
<dbReference type="RefSeq" id="XP_043134571.1">
    <property type="nucleotide sequence ID" value="XM_043276609.1"/>
</dbReference>
<evidence type="ECO:0000313" key="2">
    <source>
        <dbReference type="EMBL" id="BCR86049.1"/>
    </source>
</evidence>
<accession>A0A7R7VLE5</accession>
<organism evidence="2 3">
    <name type="scientific">Aspergillus chevalieri</name>
    <name type="common">Eurotium chevalieri</name>
    <dbReference type="NCBI Taxonomy" id="182096"/>
    <lineage>
        <taxon>Eukaryota</taxon>
        <taxon>Fungi</taxon>
        <taxon>Dikarya</taxon>
        <taxon>Ascomycota</taxon>
        <taxon>Pezizomycotina</taxon>
        <taxon>Eurotiomycetes</taxon>
        <taxon>Eurotiomycetidae</taxon>
        <taxon>Eurotiales</taxon>
        <taxon>Aspergillaceae</taxon>
        <taxon>Aspergillus</taxon>
        <taxon>Aspergillus subgen. Aspergillus</taxon>
    </lineage>
</organism>
<reference evidence="2" key="2">
    <citation type="submission" date="2021-02" db="EMBL/GenBank/DDBJ databases">
        <title>Aspergillus chevalieri M1 genome sequence.</title>
        <authorList>
            <person name="Kadooka C."/>
            <person name="Mori K."/>
            <person name="Futagami T."/>
        </authorList>
    </citation>
    <scope>NUCLEOTIDE SEQUENCE</scope>
    <source>
        <strain evidence="2">M1</strain>
    </source>
</reference>
<feature type="region of interest" description="Disordered" evidence="1">
    <location>
        <begin position="1"/>
        <end position="26"/>
    </location>
</feature>
<evidence type="ECO:0000256" key="1">
    <source>
        <dbReference type="SAM" id="MobiDB-lite"/>
    </source>
</evidence>
<dbReference type="KEGG" id="ache:ACHE_30036A"/>
<reference evidence="2" key="1">
    <citation type="submission" date="2021-01" db="EMBL/GenBank/DDBJ databases">
        <authorList>
            <consortium name="Aspergillus chevalieri M1 genome sequencing consortium"/>
            <person name="Kazuki M."/>
            <person name="Futagami T."/>
        </authorList>
    </citation>
    <scope>NUCLEOTIDE SEQUENCE</scope>
    <source>
        <strain evidence="2">M1</strain>
    </source>
</reference>
<name>A0A7R7VLE5_ASPCH</name>